<dbReference type="AlphaFoldDB" id="A0AAW3DGL7"/>
<protein>
    <recommendedName>
        <fullName evidence="3">Nidogen G2 beta-barrel domain-containing protein</fullName>
    </recommendedName>
</protein>
<evidence type="ECO:0008006" key="3">
    <source>
        <dbReference type="Google" id="ProtNLM"/>
    </source>
</evidence>
<organism evidence="1 2">
    <name type="scientific">Pterocles gutturalis</name>
    <name type="common">yellow-throated sandgrouse</name>
    <dbReference type="NCBI Taxonomy" id="240206"/>
    <lineage>
        <taxon>Eukaryota</taxon>
        <taxon>Metazoa</taxon>
        <taxon>Chordata</taxon>
        <taxon>Craniata</taxon>
        <taxon>Vertebrata</taxon>
        <taxon>Euteleostomi</taxon>
        <taxon>Archelosauria</taxon>
        <taxon>Archosauria</taxon>
        <taxon>Dinosauria</taxon>
        <taxon>Saurischia</taxon>
        <taxon>Theropoda</taxon>
        <taxon>Coelurosauria</taxon>
        <taxon>Aves</taxon>
        <taxon>Neognathae</taxon>
        <taxon>Neoaves</taxon>
        <taxon>Columbimorphae</taxon>
        <taxon>Pterocliformes</taxon>
        <taxon>Pteroclidae</taxon>
        <taxon>Pterocles</taxon>
    </lineage>
</organism>
<comment type="caution">
    <text evidence="1">The sequence shown here is derived from an EMBL/GenBank/DDBJ whole genome shotgun (WGS) entry which is preliminary data.</text>
</comment>
<accession>A0AAW3DGL7</accession>
<evidence type="ECO:0000313" key="2">
    <source>
        <dbReference type="Proteomes" id="UP000053149"/>
    </source>
</evidence>
<proteinExistence type="predicted"/>
<feature type="non-terminal residue" evidence="1">
    <location>
        <position position="52"/>
    </location>
</feature>
<gene>
    <name evidence="1" type="ORF">N339_09467</name>
</gene>
<keyword evidence="2" id="KW-1185">Reference proteome</keyword>
<reference evidence="1 2" key="1">
    <citation type="journal article" date="2014" name="Science">
        <title>Comparative genomics reveals insights into avian genome evolution and adaptation.</title>
        <authorList>
            <consortium name="Avian Genome Consortium"/>
            <person name="Zhang G."/>
            <person name="Li C."/>
            <person name="Li Q."/>
            <person name="Li B."/>
            <person name="Larkin D.M."/>
            <person name="Lee C."/>
            <person name="Storz J.F."/>
            <person name="Antunes A."/>
            <person name="Greenwold M.J."/>
            <person name="Meredith R.W."/>
            <person name="Odeen A."/>
            <person name="Cui J."/>
            <person name="Zhou Q."/>
            <person name="Xu L."/>
            <person name="Pan H."/>
            <person name="Wang Z."/>
            <person name="Jin L."/>
            <person name="Zhang P."/>
            <person name="Hu H."/>
            <person name="Yang W."/>
            <person name="Hu J."/>
            <person name="Xiao J."/>
            <person name="Yang Z."/>
            <person name="Liu Y."/>
            <person name="Xie Q."/>
            <person name="Yu H."/>
            <person name="Lian J."/>
            <person name="Wen P."/>
            <person name="Zhang F."/>
            <person name="Li H."/>
            <person name="Zeng Y."/>
            <person name="Xiong Z."/>
            <person name="Liu S."/>
            <person name="Zhou L."/>
            <person name="Huang Z."/>
            <person name="An N."/>
            <person name="Wang J."/>
            <person name="Zheng Q."/>
            <person name="Xiong Y."/>
            <person name="Wang G."/>
            <person name="Wang B."/>
            <person name="Wang J."/>
            <person name="Fan Y."/>
            <person name="da Fonseca R.R."/>
            <person name="Alfaro-Nunez A."/>
            <person name="Schubert M."/>
            <person name="Orlando L."/>
            <person name="Mourier T."/>
            <person name="Howard J.T."/>
            <person name="Ganapathy G."/>
            <person name="Pfenning A."/>
            <person name="Whitney O."/>
            <person name="Rivas M.V."/>
            <person name="Hara E."/>
            <person name="Smith J."/>
            <person name="Farre M."/>
            <person name="Narayan J."/>
            <person name="Slavov G."/>
            <person name="Romanov M.N."/>
            <person name="Borges R."/>
            <person name="Machado J.P."/>
            <person name="Khan I."/>
            <person name="Springer M.S."/>
            <person name="Gatesy J."/>
            <person name="Hoffmann F.G."/>
            <person name="Opazo J.C."/>
            <person name="Hastad O."/>
            <person name="Sawyer R.H."/>
            <person name="Kim H."/>
            <person name="Kim K.W."/>
            <person name="Kim H.J."/>
            <person name="Cho S."/>
            <person name="Li N."/>
            <person name="Huang Y."/>
            <person name="Bruford M.W."/>
            <person name="Zhan X."/>
            <person name="Dixon A."/>
            <person name="Bertelsen M.F."/>
            <person name="Derryberry E."/>
            <person name="Warren W."/>
            <person name="Wilson R.K."/>
            <person name="Li S."/>
            <person name="Ray D.A."/>
            <person name="Green R.E."/>
            <person name="O'Brien S.J."/>
            <person name="Griffin D."/>
            <person name="Johnson W.E."/>
            <person name="Haussler D."/>
            <person name="Ryder O.A."/>
            <person name="Willerslev E."/>
            <person name="Graves G.R."/>
            <person name="Alstrom P."/>
            <person name="Fjeldsa J."/>
            <person name="Mindell D.P."/>
            <person name="Edwards S.V."/>
            <person name="Braun E.L."/>
            <person name="Rahbek C."/>
            <person name="Burt D.W."/>
            <person name="Houde P."/>
            <person name="Zhang Y."/>
            <person name="Yang H."/>
            <person name="Wang J."/>
            <person name="Jarvis E.D."/>
            <person name="Gilbert M.T."/>
            <person name="Wang J."/>
        </authorList>
    </citation>
    <scope>NUCLEOTIDE SEQUENCE [LARGE SCALE GENOMIC DNA]</scope>
    <source>
        <strain evidence="1">BGI_N339</strain>
    </source>
</reference>
<name>A0AAW3DGL7_9AVES</name>
<feature type="non-terminal residue" evidence="1">
    <location>
        <position position="1"/>
    </location>
</feature>
<dbReference type="EMBL" id="JMFR01023574">
    <property type="protein sequence ID" value="KFU97677.1"/>
    <property type="molecule type" value="Genomic_DNA"/>
</dbReference>
<evidence type="ECO:0000313" key="1">
    <source>
        <dbReference type="EMBL" id="KFU97677.1"/>
    </source>
</evidence>
<sequence>NGFKLREGRFMLDMRQKFFTQRVVRHWNRLPREVVDAPSLEAFRTRLDVALG</sequence>
<dbReference type="Proteomes" id="UP000053149">
    <property type="component" value="Unassembled WGS sequence"/>
</dbReference>